<reference evidence="2" key="1">
    <citation type="journal article" date="2023" name="Mol. Phylogenet. Evol.">
        <title>Genome-scale phylogeny and comparative genomics of the fungal order Sordariales.</title>
        <authorList>
            <person name="Hensen N."/>
            <person name="Bonometti L."/>
            <person name="Westerberg I."/>
            <person name="Brannstrom I.O."/>
            <person name="Guillou S."/>
            <person name="Cros-Aarteil S."/>
            <person name="Calhoun S."/>
            <person name="Haridas S."/>
            <person name="Kuo A."/>
            <person name="Mondo S."/>
            <person name="Pangilinan J."/>
            <person name="Riley R."/>
            <person name="LaButti K."/>
            <person name="Andreopoulos B."/>
            <person name="Lipzen A."/>
            <person name="Chen C."/>
            <person name="Yan M."/>
            <person name="Daum C."/>
            <person name="Ng V."/>
            <person name="Clum A."/>
            <person name="Steindorff A."/>
            <person name="Ohm R.A."/>
            <person name="Martin F."/>
            <person name="Silar P."/>
            <person name="Natvig D.O."/>
            <person name="Lalanne C."/>
            <person name="Gautier V."/>
            <person name="Ament-Velasquez S.L."/>
            <person name="Kruys A."/>
            <person name="Hutchinson M.I."/>
            <person name="Powell A.J."/>
            <person name="Barry K."/>
            <person name="Miller A.N."/>
            <person name="Grigoriev I.V."/>
            <person name="Debuchy R."/>
            <person name="Gladieux P."/>
            <person name="Hiltunen Thoren M."/>
            <person name="Johannesson H."/>
        </authorList>
    </citation>
    <scope>NUCLEOTIDE SEQUENCE</scope>
    <source>
        <strain evidence="2">CBS 103.79</strain>
    </source>
</reference>
<dbReference type="EMBL" id="MU856182">
    <property type="protein sequence ID" value="KAK3897379.1"/>
    <property type="molecule type" value="Genomic_DNA"/>
</dbReference>
<accession>A0AAN6RNW3</accession>
<dbReference type="PROSITE" id="PS50132">
    <property type="entry name" value="RGS"/>
    <property type="match status" value="1"/>
</dbReference>
<keyword evidence="3" id="KW-1185">Reference proteome</keyword>
<sequence>MPSLAEILSGAAPHPWSLRAFTIYLSQHHCLENLEFINEVSQYQESYERWTADICASARSPSRCEDLRVRRGYILDTYVTVAGSRGINLPCSIRDRLLSLPCSSVPPHPSAFRPAAKAIYELMEDSVLAGFLSSPMPPNFPDQDSRLPGKKKSETRRYGALCCNLGPPARGTDTPRSSRTWRGWRILERLASMTTA</sequence>
<name>A0AAN6RNW3_9PEZI</name>
<dbReference type="InterPro" id="IPR036305">
    <property type="entry name" value="RGS_sf"/>
</dbReference>
<dbReference type="InterPro" id="IPR016137">
    <property type="entry name" value="RGS"/>
</dbReference>
<proteinExistence type="predicted"/>
<dbReference type="SMART" id="SM00315">
    <property type="entry name" value="RGS"/>
    <property type="match status" value="1"/>
</dbReference>
<evidence type="ECO:0000313" key="2">
    <source>
        <dbReference type="EMBL" id="KAK3897379.1"/>
    </source>
</evidence>
<dbReference type="Pfam" id="PF00615">
    <property type="entry name" value="RGS"/>
    <property type="match status" value="1"/>
</dbReference>
<dbReference type="AlphaFoldDB" id="A0AAN6RNW3"/>
<dbReference type="CDD" id="cd07440">
    <property type="entry name" value="RGS"/>
    <property type="match status" value="1"/>
</dbReference>
<organism evidence="2 3">
    <name type="scientific">Staphylotrichum tortipilum</name>
    <dbReference type="NCBI Taxonomy" id="2831512"/>
    <lineage>
        <taxon>Eukaryota</taxon>
        <taxon>Fungi</taxon>
        <taxon>Dikarya</taxon>
        <taxon>Ascomycota</taxon>
        <taxon>Pezizomycotina</taxon>
        <taxon>Sordariomycetes</taxon>
        <taxon>Sordariomycetidae</taxon>
        <taxon>Sordariales</taxon>
        <taxon>Chaetomiaceae</taxon>
        <taxon>Staphylotrichum</taxon>
    </lineage>
</organism>
<dbReference type="Gene3D" id="1.10.167.10">
    <property type="entry name" value="Regulator of G-protein Signalling 4, domain 2"/>
    <property type="match status" value="1"/>
</dbReference>
<feature type="domain" description="RGS" evidence="1">
    <location>
        <begin position="21"/>
        <end position="140"/>
    </location>
</feature>
<dbReference type="Proteomes" id="UP001303889">
    <property type="component" value="Unassembled WGS sequence"/>
</dbReference>
<dbReference type="InterPro" id="IPR044926">
    <property type="entry name" value="RGS_subdomain_2"/>
</dbReference>
<evidence type="ECO:0000259" key="1">
    <source>
        <dbReference type="PROSITE" id="PS50132"/>
    </source>
</evidence>
<dbReference type="PANTHER" id="PTHR10845">
    <property type="entry name" value="REGULATOR OF G PROTEIN SIGNALING"/>
    <property type="match status" value="1"/>
</dbReference>
<dbReference type="PANTHER" id="PTHR10845:SF267">
    <property type="entry name" value="REGULATOR OF G PROTEIN SIGNALING DOMAIN PROTEIN (AFU_ORTHOLOGUE AFUA_6G06860)"/>
    <property type="match status" value="1"/>
</dbReference>
<evidence type="ECO:0000313" key="3">
    <source>
        <dbReference type="Proteomes" id="UP001303889"/>
    </source>
</evidence>
<dbReference type="SUPFAM" id="SSF48097">
    <property type="entry name" value="Regulator of G-protein signaling, RGS"/>
    <property type="match status" value="1"/>
</dbReference>
<gene>
    <name evidence="2" type="ORF">C8A05DRAFT_19844</name>
</gene>
<comment type="caution">
    <text evidence="2">The sequence shown here is derived from an EMBL/GenBank/DDBJ whole genome shotgun (WGS) entry which is preliminary data.</text>
</comment>
<reference evidence="2" key="2">
    <citation type="submission" date="2023-05" db="EMBL/GenBank/DDBJ databases">
        <authorList>
            <consortium name="Lawrence Berkeley National Laboratory"/>
            <person name="Steindorff A."/>
            <person name="Hensen N."/>
            <person name="Bonometti L."/>
            <person name="Westerberg I."/>
            <person name="Brannstrom I.O."/>
            <person name="Guillou S."/>
            <person name="Cros-Aarteil S."/>
            <person name="Calhoun S."/>
            <person name="Haridas S."/>
            <person name="Kuo A."/>
            <person name="Mondo S."/>
            <person name="Pangilinan J."/>
            <person name="Riley R."/>
            <person name="Labutti K."/>
            <person name="Andreopoulos B."/>
            <person name="Lipzen A."/>
            <person name="Chen C."/>
            <person name="Yanf M."/>
            <person name="Daum C."/>
            <person name="Ng V."/>
            <person name="Clum A."/>
            <person name="Ohm R."/>
            <person name="Martin F."/>
            <person name="Silar P."/>
            <person name="Natvig D."/>
            <person name="Lalanne C."/>
            <person name="Gautier V."/>
            <person name="Ament-Velasquez S.L."/>
            <person name="Kruys A."/>
            <person name="Hutchinson M.I."/>
            <person name="Powell A.J."/>
            <person name="Barry K."/>
            <person name="Miller A.N."/>
            <person name="Grigoriev I.V."/>
            <person name="Debuchy R."/>
            <person name="Gladieux P."/>
            <person name="Thoren M.H."/>
            <person name="Johannesson H."/>
        </authorList>
    </citation>
    <scope>NUCLEOTIDE SEQUENCE</scope>
    <source>
        <strain evidence="2">CBS 103.79</strain>
    </source>
</reference>
<protein>
    <submittedName>
        <fullName evidence="2">Regulator of G-protein signaling</fullName>
    </submittedName>
</protein>